<name>X1S812_9ZZZZ</name>
<dbReference type="InterPro" id="IPR033705">
    <property type="entry name" value="Anticodon_Ia_Val"/>
</dbReference>
<dbReference type="Pfam" id="PF08264">
    <property type="entry name" value="Anticodon_1"/>
    <property type="match status" value="1"/>
</dbReference>
<keyword evidence="2" id="KW-0436">Ligase</keyword>
<evidence type="ECO:0000256" key="5">
    <source>
        <dbReference type="ARBA" id="ARBA00022917"/>
    </source>
</evidence>
<evidence type="ECO:0000256" key="9">
    <source>
        <dbReference type="SAM" id="Coils"/>
    </source>
</evidence>
<keyword evidence="9" id="KW-0175">Coiled coil</keyword>
<evidence type="ECO:0000256" key="1">
    <source>
        <dbReference type="ARBA" id="ARBA00013169"/>
    </source>
</evidence>
<keyword evidence="3" id="KW-0547">Nucleotide-binding</keyword>
<sequence>GIIEELNDALENYKFYEAADKIYHFIWHEFCDWYIELVKPSLKQGNKTSEAVLVDTLDQILRLLHPFMPFITEEIWHHIPSSEKSLVVTSFPQARKDLKDEEADREMKFLQEGIVGIRTIRAENRIPPKKKIDLCVKVKGERKVGKKAEAEIIRHNKEYIQALANIRQVEILDHFPKQKKFLKGIAGSWEIAIPIEEGVFNLNQEKERLEKELSKIMLEIEKIESRLKNTNFLNRAPKEVVKETKGKLRDLRDKKQSWKKASSIFSP</sequence>
<keyword evidence="5" id="KW-0648">Protein biosynthesis</keyword>
<dbReference type="GO" id="GO:0004832">
    <property type="term" value="F:valine-tRNA ligase activity"/>
    <property type="evidence" value="ECO:0007669"/>
    <property type="project" value="UniProtKB-EC"/>
</dbReference>
<dbReference type="PANTHER" id="PTHR11946:SF93">
    <property type="entry name" value="VALINE--TRNA LIGASE, CHLOROPLASTIC_MITOCHONDRIAL 2"/>
    <property type="match status" value="1"/>
</dbReference>
<dbReference type="EC" id="6.1.1.9" evidence="1"/>
<feature type="coiled-coil region" evidence="9">
    <location>
        <begin position="199"/>
        <end position="261"/>
    </location>
</feature>
<keyword evidence="6" id="KW-0030">Aminoacyl-tRNA synthetase</keyword>
<comment type="caution">
    <text evidence="12">The sequence shown here is derived from an EMBL/GenBank/DDBJ whole genome shotgun (WGS) entry which is preliminary data.</text>
</comment>
<dbReference type="AlphaFoldDB" id="X1S812"/>
<dbReference type="CDD" id="cd07962">
    <property type="entry name" value="Anticodon_Ia_Val"/>
    <property type="match status" value="1"/>
</dbReference>
<dbReference type="Gene3D" id="1.10.730.10">
    <property type="entry name" value="Isoleucyl-tRNA Synthetase, Domain 1"/>
    <property type="match status" value="1"/>
</dbReference>
<organism evidence="12">
    <name type="scientific">marine sediment metagenome</name>
    <dbReference type="NCBI Taxonomy" id="412755"/>
    <lineage>
        <taxon>unclassified sequences</taxon>
        <taxon>metagenomes</taxon>
        <taxon>ecological metagenomes</taxon>
    </lineage>
</organism>
<dbReference type="InterPro" id="IPR009080">
    <property type="entry name" value="tRNAsynth_Ia_anticodon-bd"/>
</dbReference>
<evidence type="ECO:0000256" key="8">
    <source>
        <dbReference type="ARBA" id="ARBA00047552"/>
    </source>
</evidence>
<reference evidence="12" key="1">
    <citation type="journal article" date="2014" name="Front. Microbiol.">
        <title>High frequency of phylogenetically diverse reductive dehalogenase-homologous genes in deep subseafloor sedimentary metagenomes.</title>
        <authorList>
            <person name="Kawai M."/>
            <person name="Futagami T."/>
            <person name="Toyoda A."/>
            <person name="Takaki Y."/>
            <person name="Nishi S."/>
            <person name="Hori S."/>
            <person name="Arai W."/>
            <person name="Tsubouchi T."/>
            <person name="Morono Y."/>
            <person name="Uchiyama I."/>
            <person name="Ito T."/>
            <person name="Fujiyama A."/>
            <person name="Inagaki F."/>
            <person name="Takami H."/>
        </authorList>
    </citation>
    <scope>NUCLEOTIDE SEQUENCE</scope>
    <source>
        <strain evidence="12">Expedition CK06-06</strain>
    </source>
</reference>
<evidence type="ECO:0000256" key="2">
    <source>
        <dbReference type="ARBA" id="ARBA00022598"/>
    </source>
</evidence>
<evidence type="ECO:0000256" key="7">
    <source>
        <dbReference type="ARBA" id="ARBA00029936"/>
    </source>
</evidence>
<protein>
    <recommendedName>
        <fullName evidence="1">valine--tRNA ligase</fullName>
        <ecNumber evidence="1">6.1.1.9</ecNumber>
    </recommendedName>
    <alternativeName>
        <fullName evidence="7">Valyl-tRNA synthetase</fullName>
    </alternativeName>
</protein>
<dbReference type="InterPro" id="IPR013155">
    <property type="entry name" value="M/V/L/I-tRNA-synth_anticd-bd"/>
</dbReference>
<proteinExistence type="predicted"/>
<keyword evidence="4" id="KW-0067">ATP-binding</keyword>
<evidence type="ECO:0000256" key="4">
    <source>
        <dbReference type="ARBA" id="ARBA00022840"/>
    </source>
</evidence>
<dbReference type="PANTHER" id="PTHR11946">
    <property type="entry name" value="VALYL-TRNA SYNTHETASES"/>
    <property type="match status" value="1"/>
</dbReference>
<dbReference type="SUPFAM" id="SSF47323">
    <property type="entry name" value="Anticodon-binding domain of a subclass of class I aminoacyl-tRNA synthetases"/>
    <property type="match status" value="1"/>
</dbReference>
<dbReference type="SUPFAM" id="SSF46589">
    <property type="entry name" value="tRNA-binding arm"/>
    <property type="match status" value="1"/>
</dbReference>
<evidence type="ECO:0000259" key="10">
    <source>
        <dbReference type="Pfam" id="PF08264"/>
    </source>
</evidence>
<feature type="domain" description="Methionyl/Valyl/Leucyl/Isoleucyl-tRNA synthetase anticodon-binding" evidence="10">
    <location>
        <begin position="2"/>
        <end position="134"/>
    </location>
</feature>
<dbReference type="GO" id="GO:0005829">
    <property type="term" value="C:cytosol"/>
    <property type="evidence" value="ECO:0007669"/>
    <property type="project" value="TreeGrafter"/>
</dbReference>
<dbReference type="EMBL" id="BARW01021494">
    <property type="protein sequence ID" value="GAI89078.1"/>
    <property type="molecule type" value="Genomic_DNA"/>
</dbReference>
<dbReference type="InterPro" id="IPR002303">
    <property type="entry name" value="Valyl-tRNA_ligase"/>
</dbReference>
<dbReference type="InterPro" id="IPR010978">
    <property type="entry name" value="tRNA-bd_arm"/>
</dbReference>
<dbReference type="GO" id="GO:0005524">
    <property type="term" value="F:ATP binding"/>
    <property type="evidence" value="ECO:0007669"/>
    <property type="project" value="UniProtKB-KW"/>
</dbReference>
<evidence type="ECO:0000256" key="3">
    <source>
        <dbReference type="ARBA" id="ARBA00022741"/>
    </source>
</evidence>
<accession>X1S812</accession>
<gene>
    <name evidence="12" type="ORF">S12H4_36095</name>
</gene>
<evidence type="ECO:0000256" key="6">
    <source>
        <dbReference type="ARBA" id="ARBA00023146"/>
    </source>
</evidence>
<comment type="catalytic activity">
    <reaction evidence="8">
        <text>tRNA(Val) + L-valine + ATP = L-valyl-tRNA(Val) + AMP + diphosphate</text>
        <dbReference type="Rhea" id="RHEA:10704"/>
        <dbReference type="Rhea" id="RHEA-COMP:9672"/>
        <dbReference type="Rhea" id="RHEA-COMP:9708"/>
        <dbReference type="ChEBI" id="CHEBI:30616"/>
        <dbReference type="ChEBI" id="CHEBI:33019"/>
        <dbReference type="ChEBI" id="CHEBI:57762"/>
        <dbReference type="ChEBI" id="CHEBI:78442"/>
        <dbReference type="ChEBI" id="CHEBI:78537"/>
        <dbReference type="ChEBI" id="CHEBI:456215"/>
        <dbReference type="EC" id="6.1.1.9"/>
    </reaction>
</comment>
<dbReference type="Gene3D" id="1.10.287.380">
    <property type="entry name" value="Valyl-tRNA synthetase, C-terminal domain"/>
    <property type="match status" value="1"/>
</dbReference>
<evidence type="ECO:0000259" key="11">
    <source>
        <dbReference type="Pfam" id="PF10458"/>
    </source>
</evidence>
<dbReference type="GO" id="GO:0006438">
    <property type="term" value="P:valyl-tRNA aminoacylation"/>
    <property type="evidence" value="ECO:0007669"/>
    <property type="project" value="InterPro"/>
</dbReference>
<dbReference type="InterPro" id="IPR019499">
    <property type="entry name" value="Val-tRNA_synth_tRNA-bd"/>
</dbReference>
<dbReference type="InterPro" id="IPR037118">
    <property type="entry name" value="Val-tRNA_synth_C_sf"/>
</dbReference>
<feature type="domain" description="Valyl-tRNA synthetase tRNA-binding arm" evidence="11">
    <location>
        <begin position="202"/>
        <end position="259"/>
    </location>
</feature>
<feature type="non-terminal residue" evidence="12">
    <location>
        <position position="1"/>
    </location>
</feature>
<dbReference type="Pfam" id="PF10458">
    <property type="entry name" value="Val_tRNA-synt_C"/>
    <property type="match status" value="1"/>
</dbReference>
<evidence type="ECO:0000313" key="12">
    <source>
        <dbReference type="EMBL" id="GAI89078.1"/>
    </source>
</evidence>